<reference evidence="4 5" key="1">
    <citation type="submission" date="2023-03" db="EMBL/GenBank/DDBJ databases">
        <title>Genome insight into feeding habits of ladybird beetles.</title>
        <authorList>
            <person name="Li H.-S."/>
            <person name="Huang Y.-H."/>
            <person name="Pang H."/>
        </authorList>
    </citation>
    <scope>NUCLEOTIDE SEQUENCE [LARGE SCALE GENOMIC DNA]</scope>
    <source>
        <strain evidence="4">SYSU_2023b</strain>
        <tissue evidence="4">Whole body</tissue>
    </source>
</reference>
<keyword evidence="2" id="KW-0964">Secreted</keyword>
<protein>
    <submittedName>
        <fullName evidence="4">Uncharacterized protein</fullName>
    </submittedName>
</protein>
<sequence>MKFFSTLCNLLICVMAPGPTTDYCFLTCHYSYFTTHIVCNRLHSCPKPKKCEMYQANKQWREIMLHILNDARNGAANGSKKFNFGNTGAKNMYALSYDIELEYIITCVLNDCNPGPWDGCLQTIRFTPYGFGIIWYALWEFDMTLWRSITKFPDGEIINFNPETDEGMRNPLKYGDKYHHFKVLYAWNAKYVGCTAVKRQKEKETQISCLIGPGIDKKGDIIYKVAKHPNEIASECEEGRNRKYPALCGNIDEVSAEEMWSNLNITFNSSGKMFHVDKLCRSIMIYLFICTLFEI</sequence>
<organism evidence="4 5">
    <name type="scientific">Henosepilachna vigintioctopunctata</name>
    <dbReference type="NCBI Taxonomy" id="420089"/>
    <lineage>
        <taxon>Eukaryota</taxon>
        <taxon>Metazoa</taxon>
        <taxon>Ecdysozoa</taxon>
        <taxon>Arthropoda</taxon>
        <taxon>Hexapoda</taxon>
        <taxon>Insecta</taxon>
        <taxon>Pterygota</taxon>
        <taxon>Neoptera</taxon>
        <taxon>Endopterygota</taxon>
        <taxon>Coleoptera</taxon>
        <taxon>Polyphaga</taxon>
        <taxon>Cucujiformia</taxon>
        <taxon>Coccinelloidea</taxon>
        <taxon>Coccinellidae</taxon>
        <taxon>Epilachninae</taxon>
        <taxon>Epilachnini</taxon>
        <taxon>Henosepilachna</taxon>
    </lineage>
</organism>
<evidence type="ECO:0000256" key="1">
    <source>
        <dbReference type="ARBA" id="ARBA00004613"/>
    </source>
</evidence>
<keyword evidence="3" id="KW-0732">Signal</keyword>
<name>A0AAW1V4S6_9CUCU</name>
<proteinExistence type="predicted"/>
<dbReference type="EMBL" id="JARQZJ010000107">
    <property type="protein sequence ID" value="KAK9887282.1"/>
    <property type="molecule type" value="Genomic_DNA"/>
</dbReference>
<dbReference type="Gene3D" id="3.40.33.10">
    <property type="entry name" value="CAP"/>
    <property type="match status" value="1"/>
</dbReference>
<evidence type="ECO:0000256" key="3">
    <source>
        <dbReference type="SAM" id="SignalP"/>
    </source>
</evidence>
<evidence type="ECO:0000256" key="2">
    <source>
        <dbReference type="ARBA" id="ARBA00022525"/>
    </source>
</evidence>
<evidence type="ECO:0000313" key="5">
    <source>
        <dbReference type="Proteomes" id="UP001431783"/>
    </source>
</evidence>
<dbReference type="SUPFAM" id="SSF55797">
    <property type="entry name" value="PR-1-like"/>
    <property type="match status" value="1"/>
</dbReference>
<keyword evidence="5" id="KW-1185">Reference proteome</keyword>
<comment type="caution">
    <text evidence="4">The sequence shown here is derived from an EMBL/GenBank/DDBJ whole genome shotgun (WGS) entry which is preliminary data.</text>
</comment>
<accession>A0AAW1V4S6</accession>
<gene>
    <name evidence="4" type="ORF">WA026_021591</name>
</gene>
<dbReference type="AlphaFoldDB" id="A0AAW1V4S6"/>
<evidence type="ECO:0000313" key="4">
    <source>
        <dbReference type="EMBL" id="KAK9887282.1"/>
    </source>
</evidence>
<feature type="chain" id="PRO_5043497811" evidence="3">
    <location>
        <begin position="23"/>
        <end position="295"/>
    </location>
</feature>
<comment type="subcellular location">
    <subcellularLocation>
        <location evidence="1">Secreted</location>
    </subcellularLocation>
</comment>
<dbReference type="Proteomes" id="UP001431783">
    <property type="component" value="Unassembled WGS sequence"/>
</dbReference>
<dbReference type="InterPro" id="IPR035940">
    <property type="entry name" value="CAP_sf"/>
</dbReference>
<feature type="signal peptide" evidence="3">
    <location>
        <begin position="1"/>
        <end position="22"/>
    </location>
</feature>